<keyword evidence="10" id="KW-0408">Iron</keyword>
<evidence type="ECO:0000256" key="12">
    <source>
        <dbReference type="ARBA" id="ARBA00023136"/>
    </source>
</evidence>
<sequence length="459" mass="52555">LKAIAVVLLALLVYFASLSNLILITIGSLVSYGLFRYYKFVSSFPKGPFPLPFIGNVKELNFKALHTSLDRLGEQQSGLYTLFMPFPIVQITDYDVLREAFIEKGDDFTGRPQNKVIQEAFSFAPNTGVINSIGDTWREQRRAAISILRDFGMGKNVMEELVRSSVTDYLQHLDSIPDKSNVDMRWPIQVMVANVINEVLFGFRFKHDDSKPLMDYVVRFNEVQSLRIPFARCRLKMLNGVMKNRGIGLAMAFPFLTKLPWIGWHTMGKTKQKMQEINQYIVDNVGRALRVYNVEDEPTCFVHAYKQRMVENKGLDDVNLMATCADFFMAGQETTTTTLRWAMIIMAKYPEIQEKLRQEILAVVGKERLPTMGDQLKMPFARACALELQRFANVLGTNVQRTTVNDVTIQGQTIPAGTWVNADIHYLMANDPVFENPDQFRPERYLTEDQENLRKVSRL</sequence>
<name>A0AAV5TC02_9BILA</name>
<evidence type="ECO:0000256" key="7">
    <source>
        <dbReference type="ARBA" id="ARBA00022824"/>
    </source>
</evidence>
<dbReference type="Gene3D" id="1.10.630.10">
    <property type="entry name" value="Cytochrome P450"/>
    <property type="match status" value="1"/>
</dbReference>
<evidence type="ECO:0000256" key="6">
    <source>
        <dbReference type="ARBA" id="ARBA00022723"/>
    </source>
</evidence>
<dbReference type="FunFam" id="1.10.630.10:FF:000238">
    <property type="entry name" value="Cytochrome P450 2A6"/>
    <property type="match status" value="1"/>
</dbReference>
<dbReference type="PANTHER" id="PTHR24284">
    <property type="entry name" value="CYTOCHROME P450 FAMILY"/>
    <property type="match status" value="1"/>
</dbReference>
<dbReference type="PANTHER" id="PTHR24284:SF1">
    <property type="entry name" value="CYTOCHROME P450 FAMILY"/>
    <property type="match status" value="1"/>
</dbReference>
<evidence type="ECO:0000313" key="15">
    <source>
        <dbReference type="Proteomes" id="UP001432027"/>
    </source>
</evidence>
<keyword evidence="15" id="KW-1185">Reference proteome</keyword>
<keyword evidence="11" id="KW-0503">Monooxygenase</keyword>
<dbReference type="InterPro" id="IPR036396">
    <property type="entry name" value="Cyt_P450_sf"/>
</dbReference>
<keyword evidence="9" id="KW-0560">Oxidoreductase</keyword>
<dbReference type="GO" id="GO:0020037">
    <property type="term" value="F:heme binding"/>
    <property type="evidence" value="ECO:0007669"/>
    <property type="project" value="InterPro"/>
</dbReference>
<feature type="non-terminal residue" evidence="14">
    <location>
        <position position="459"/>
    </location>
</feature>
<evidence type="ECO:0000256" key="4">
    <source>
        <dbReference type="ARBA" id="ARBA00010617"/>
    </source>
</evidence>
<feature type="transmembrane region" description="Helical" evidence="13">
    <location>
        <begin position="6"/>
        <end position="35"/>
    </location>
</feature>
<keyword evidence="13" id="KW-1133">Transmembrane helix</keyword>
<comment type="similarity">
    <text evidence="4">Belongs to the cytochrome P450 family.</text>
</comment>
<proteinExistence type="inferred from homology"/>
<organism evidence="14 15">
    <name type="scientific">Pristionchus entomophagus</name>
    <dbReference type="NCBI Taxonomy" id="358040"/>
    <lineage>
        <taxon>Eukaryota</taxon>
        <taxon>Metazoa</taxon>
        <taxon>Ecdysozoa</taxon>
        <taxon>Nematoda</taxon>
        <taxon>Chromadorea</taxon>
        <taxon>Rhabditida</taxon>
        <taxon>Rhabditina</taxon>
        <taxon>Diplogasteromorpha</taxon>
        <taxon>Diplogasteroidea</taxon>
        <taxon>Neodiplogasteridae</taxon>
        <taxon>Pristionchus</taxon>
    </lineage>
</organism>
<comment type="caution">
    <text evidence="14">The sequence shown here is derived from an EMBL/GenBank/DDBJ whole genome shotgun (WGS) entry which is preliminary data.</text>
</comment>
<keyword evidence="5" id="KW-0349">Heme</keyword>
<dbReference type="GO" id="GO:0005506">
    <property type="term" value="F:iron ion binding"/>
    <property type="evidence" value="ECO:0007669"/>
    <property type="project" value="InterPro"/>
</dbReference>
<evidence type="ECO:0000256" key="13">
    <source>
        <dbReference type="SAM" id="Phobius"/>
    </source>
</evidence>
<accession>A0AAV5TC02</accession>
<evidence type="ECO:0000256" key="2">
    <source>
        <dbReference type="ARBA" id="ARBA00004174"/>
    </source>
</evidence>
<evidence type="ECO:0000256" key="11">
    <source>
        <dbReference type="ARBA" id="ARBA00023033"/>
    </source>
</evidence>
<keyword evidence="8" id="KW-0492">Microsome</keyword>
<dbReference type="InterPro" id="IPR001128">
    <property type="entry name" value="Cyt_P450"/>
</dbReference>
<keyword evidence="13" id="KW-0812">Transmembrane</keyword>
<keyword evidence="7" id="KW-0256">Endoplasmic reticulum</keyword>
<evidence type="ECO:0000313" key="14">
    <source>
        <dbReference type="EMBL" id="GMS92824.1"/>
    </source>
</evidence>
<evidence type="ECO:0000256" key="1">
    <source>
        <dbReference type="ARBA" id="ARBA00001971"/>
    </source>
</evidence>
<dbReference type="Proteomes" id="UP001432027">
    <property type="component" value="Unassembled WGS sequence"/>
</dbReference>
<protein>
    <recommendedName>
        <fullName evidence="16">Cytochrome P450</fullName>
    </recommendedName>
</protein>
<dbReference type="InterPro" id="IPR002401">
    <property type="entry name" value="Cyt_P450_E_grp-I"/>
</dbReference>
<dbReference type="GO" id="GO:0005789">
    <property type="term" value="C:endoplasmic reticulum membrane"/>
    <property type="evidence" value="ECO:0007669"/>
    <property type="project" value="UniProtKB-SubCell"/>
</dbReference>
<reference evidence="14" key="1">
    <citation type="submission" date="2023-10" db="EMBL/GenBank/DDBJ databases">
        <title>Genome assembly of Pristionchus species.</title>
        <authorList>
            <person name="Yoshida K."/>
            <person name="Sommer R.J."/>
        </authorList>
    </citation>
    <scope>NUCLEOTIDE SEQUENCE</scope>
    <source>
        <strain evidence="14">RS0144</strain>
    </source>
</reference>
<evidence type="ECO:0000256" key="9">
    <source>
        <dbReference type="ARBA" id="ARBA00023002"/>
    </source>
</evidence>
<gene>
    <name evidence="14" type="ORF">PENTCL1PPCAC_14999</name>
</gene>
<evidence type="ECO:0000256" key="3">
    <source>
        <dbReference type="ARBA" id="ARBA00004406"/>
    </source>
</evidence>
<dbReference type="SUPFAM" id="SSF48264">
    <property type="entry name" value="Cytochrome P450"/>
    <property type="match status" value="1"/>
</dbReference>
<keyword evidence="6" id="KW-0479">Metal-binding</keyword>
<evidence type="ECO:0000256" key="10">
    <source>
        <dbReference type="ARBA" id="ARBA00023004"/>
    </source>
</evidence>
<dbReference type="GO" id="GO:0016705">
    <property type="term" value="F:oxidoreductase activity, acting on paired donors, with incorporation or reduction of molecular oxygen"/>
    <property type="evidence" value="ECO:0007669"/>
    <property type="project" value="InterPro"/>
</dbReference>
<evidence type="ECO:0000256" key="5">
    <source>
        <dbReference type="ARBA" id="ARBA00022617"/>
    </source>
</evidence>
<feature type="non-terminal residue" evidence="14">
    <location>
        <position position="1"/>
    </location>
</feature>
<dbReference type="AlphaFoldDB" id="A0AAV5TC02"/>
<dbReference type="Pfam" id="PF00067">
    <property type="entry name" value="p450"/>
    <property type="match status" value="1"/>
</dbReference>
<dbReference type="GO" id="GO:0004497">
    <property type="term" value="F:monooxygenase activity"/>
    <property type="evidence" value="ECO:0007669"/>
    <property type="project" value="UniProtKB-KW"/>
</dbReference>
<comment type="cofactor">
    <cofactor evidence="1">
        <name>heme</name>
        <dbReference type="ChEBI" id="CHEBI:30413"/>
    </cofactor>
</comment>
<comment type="subcellular location">
    <subcellularLocation>
        <location evidence="3">Endoplasmic reticulum membrane</location>
        <topology evidence="3">Peripheral membrane protein</topology>
    </subcellularLocation>
    <subcellularLocation>
        <location evidence="2">Microsome membrane</location>
        <topology evidence="2">Peripheral membrane protein</topology>
    </subcellularLocation>
</comment>
<evidence type="ECO:0000256" key="8">
    <source>
        <dbReference type="ARBA" id="ARBA00022848"/>
    </source>
</evidence>
<dbReference type="PRINTS" id="PR00463">
    <property type="entry name" value="EP450I"/>
</dbReference>
<evidence type="ECO:0008006" key="16">
    <source>
        <dbReference type="Google" id="ProtNLM"/>
    </source>
</evidence>
<keyword evidence="12 13" id="KW-0472">Membrane</keyword>
<dbReference type="EMBL" id="BTSX01000004">
    <property type="protein sequence ID" value="GMS92824.1"/>
    <property type="molecule type" value="Genomic_DNA"/>
</dbReference>